<dbReference type="InterPro" id="IPR037523">
    <property type="entry name" value="VOC_core"/>
</dbReference>
<name>A0A9Q7ARP0_9BACT</name>
<dbReference type="NCBIfam" id="TIGR03081">
    <property type="entry name" value="metmalonyl_epim"/>
    <property type="match status" value="1"/>
</dbReference>
<dbReference type="CDD" id="cd07249">
    <property type="entry name" value="MMCE"/>
    <property type="match status" value="1"/>
</dbReference>
<dbReference type="GO" id="GO:0004493">
    <property type="term" value="F:methylmalonyl-CoA epimerase activity"/>
    <property type="evidence" value="ECO:0007669"/>
    <property type="project" value="UniProtKB-EC"/>
</dbReference>
<gene>
    <name evidence="5" type="primary">mce</name>
    <name evidence="5" type="ORF">KAR29_02185</name>
</gene>
<dbReference type="Pfam" id="PF13669">
    <property type="entry name" value="Glyoxalase_4"/>
    <property type="match status" value="1"/>
</dbReference>
<dbReference type="EMBL" id="CP072943">
    <property type="protein sequence ID" value="QTX32766.1"/>
    <property type="molecule type" value="Genomic_DNA"/>
</dbReference>
<dbReference type="PROSITE" id="PS51819">
    <property type="entry name" value="VOC"/>
    <property type="match status" value="1"/>
</dbReference>
<dbReference type="KEGG" id="aram:KAR29_02185"/>
<dbReference type="InterPro" id="IPR017515">
    <property type="entry name" value="MeMalonyl-CoA_epimerase"/>
</dbReference>
<dbReference type="SUPFAM" id="SSF54593">
    <property type="entry name" value="Glyoxalase/Bleomycin resistance protein/Dihydroxybiphenyl dioxygenase"/>
    <property type="match status" value="1"/>
</dbReference>
<dbReference type="InterPro" id="IPR029068">
    <property type="entry name" value="Glyas_Bleomycin-R_OHBP_Dase"/>
</dbReference>
<dbReference type="GO" id="GO:0046872">
    <property type="term" value="F:metal ion binding"/>
    <property type="evidence" value="ECO:0007669"/>
    <property type="project" value="UniProtKB-KW"/>
</dbReference>
<organism evidence="5 6">
    <name type="scientific">Aminithiophilus ramosus</name>
    <dbReference type="NCBI Taxonomy" id="3029084"/>
    <lineage>
        <taxon>Bacteria</taxon>
        <taxon>Thermotogati</taxon>
        <taxon>Synergistota</taxon>
        <taxon>Synergistia</taxon>
        <taxon>Synergistales</taxon>
        <taxon>Aminithiophilaceae</taxon>
        <taxon>Aminithiophilus</taxon>
    </lineage>
</organism>
<dbReference type="Proteomes" id="UP000671879">
    <property type="component" value="Chromosome"/>
</dbReference>
<dbReference type="PANTHER" id="PTHR43048">
    <property type="entry name" value="METHYLMALONYL-COA EPIMERASE"/>
    <property type="match status" value="1"/>
</dbReference>
<keyword evidence="3" id="KW-0175">Coiled coil</keyword>
<evidence type="ECO:0000256" key="3">
    <source>
        <dbReference type="SAM" id="Coils"/>
    </source>
</evidence>
<sequence>MKPTVIDHIGIAVRSIDEALKFWEEGLGIRCTAREEVAEQKVITAFLPVKDTEVELLEPTSDESPVAKFIEKKGEGIHHIAIRVDDLEAALAELKAKGVRLIDETPRYGAGGAKIAFVHPKSTGGILLELSERG</sequence>
<dbReference type="RefSeq" id="WP_274374020.1">
    <property type="nucleotide sequence ID" value="NZ_CP072943.1"/>
</dbReference>
<dbReference type="PANTHER" id="PTHR43048:SF3">
    <property type="entry name" value="METHYLMALONYL-COA EPIMERASE, MITOCHONDRIAL"/>
    <property type="match status" value="1"/>
</dbReference>
<feature type="coiled-coil region" evidence="3">
    <location>
        <begin position="77"/>
        <end position="104"/>
    </location>
</feature>
<evidence type="ECO:0000313" key="6">
    <source>
        <dbReference type="Proteomes" id="UP000671879"/>
    </source>
</evidence>
<dbReference type="GO" id="GO:0046491">
    <property type="term" value="P:L-methylmalonyl-CoA metabolic process"/>
    <property type="evidence" value="ECO:0007669"/>
    <property type="project" value="TreeGrafter"/>
</dbReference>
<comment type="similarity">
    <text evidence="1">Belongs to the methylmalonyl-CoA epimerase family.</text>
</comment>
<reference evidence="6" key="1">
    <citation type="submission" date="2021-04" db="EMBL/GenBank/DDBJ databases">
        <title>A novel Synergistetes isolate from a pyrite-forming mixed culture.</title>
        <authorList>
            <person name="Bunk B."/>
            <person name="Sproer C."/>
            <person name="Spring S."/>
            <person name="Pester M."/>
        </authorList>
    </citation>
    <scope>NUCLEOTIDE SEQUENCE [LARGE SCALE GENOMIC DNA]</scope>
    <source>
        <strain evidence="6">J.5.4.2-T.3.5.2</strain>
    </source>
</reference>
<accession>A0A9Q7ARP0</accession>
<dbReference type="EC" id="5.1.99.1" evidence="5"/>
<feature type="domain" description="VOC" evidence="4">
    <location>
        <begin position="5"/>
        <end position="133"/>
    </location>
</feature>
<dbReference type="Gene3D" id="3.10.180.10">
    <property type="entry name" value="2,3-Dihydroxybiphenyl 1,2-Dioxygenase, domain 1"/>
    <property type="match status" value="1"/>
</dbReference>
<evidence type="ECO:0000313" key="5">
    <source>
        <dbReference type="EMBL" id="QTX32766.1"/>
    </source>
</evidence>
<evidence type="ECO:0000256" key="1">
    <source>
        <dbReference type="ARBA" id="ARBA00009308"/>
    </source>
</evidence>
<proteinExistence type="inferred from homology"/>
<dbReference type="AlphaFoldDB" id="A0A9Q7ARP0"/>
<keyword evidence="2" id="KW-0479">Metal-binding</keyword>
<evidence type="ECO:0000259" key="4">
    <source>
        <dbReference type="PROSITE" id="PS51819"/>
    </source>
</evidence>
<keyword evidence="5" id="KW-0413">Isomerase</keyword>
<evidence type="ECO:0000256" key="2">
    <source>
        <dbReference type="ARBA" id="ARBA00022723"/>
    </source>
</evidence>
<keyword evidence="6" id="KW-1185">Reference proteome</keyword>
<protein>
    <submittedName>
        <fullName evidence="5">Methylmalonyl-CoA epimerase</fullName>
        <ecNumber evidence="5">5.1.99.1</ecNumber>
    </submittedName>
</protein>
<dbReference type="InterPro" id="IPR051785">
    <property type="entry name" value="MMCE/EMCE_epimerase"/>
</dbReference>